<dbReference type="RefSeq" id="WP_198559674.1">
    <property type="nucleotide sequence ID" value="NZ_CAWNSS010000076.1"/>
</dbReference>
<keyword evidence="2" id="KW-0614">Plasmid</keyword>
<evidence type="ECO:0000313" key="4">
    <source>
        <dbReference type="Proteomes" id="UP000233526"/>
    </source>
</evidence>
<sequence>MSKVLDMAKDFEQKSKQQVSDIDGTLKTEFGKHELSVLSALESSETKIKSAIQGHQRRIGWFLLRGWGLMLVGFLLLLSAMSGILWYQGTMIAKRQATLDVLKEHGGEIQYAKCRNRLCILMDEEAGEIGGGYRIPKGY</sequence>
<dbReference type="Proteomes" id="UP000233526">
    <property type="component" value="Unassembled WGS sequence"/>
</dbReference>
<organism evidence="2">
    <name type="scientific">Aeromonas sobria</name>
    <dbReference type="NCBI Taxonomy" id="646"/>
    <lineage>
        <taxon>Bacteria</taxon>
        <taxon>Pseudomonadati</taxon>
        <taxon>Pseudomonadota</taxon>
        <taxon>Gammaproteobacteria</taxon>
        <taxon>Aeromonadales</taxon>
        <taxon>Aeromonadaceae</taxon>
        <taxon>Aeromonas</taxon>
    </lineage>
</organism>
<proteinExistence type="predicted"/>
<geneLocation type="plasmid" evidence="2">
    <name>pJF2635-2</name>
</geneLocation>
<dbReference type="Pfam" id="PF04837">
    <property type="entry name" value="MbeB_N"/>
    <property type="match status" value="1"/>
</dbReference>
<feature type="transmembrane region" description="Helical" evidence="1">
    <location>
        <begin position="67"/>
        <end position="87"/>
    </location>
</feature>
<dbReference type="EMBL" id="MF770239">
    <property type="protein sequence ID" value="AUF80778.1"/>
    <property type="molecule type" value="Genomic_DNA"/>
</dbReference>
<protein>
    <submittedName>
        <fullName evidence="2">MobB</fullName>
    </submittedName>
</protein>
<evidence type="ECO:0000313" key="2">
    <source>
        <dbReference type="EMBL" id="AUF80778.1"/>
    </source>
</evidence>
<evidence type="ECO:0000256" key="1">
    <source>
        <dbReference type="SAM" id="Phobius"/>
    </source>
</evidence>
<dbReference type="AlphaFoldDB" id="A0A2H4ZHR7"/>
<dbReference type="EMBL" id="LJZX01000076">
    <property type="protein sequence ID" value="PKQ72258.1"/>
    <property type="molecule type" value="Genomic_DNA"/>
</dbReference>
<evidence type="ECO:0000313" key="3">
    <source>
        <dbReference type="EMBL" id="PKQ72258.1"/>
    </source>
</evidence>
<accession>A0A2H4ZHR7</accession>
<gene>
    <name evidence="2" type="primary">mobB</name>
    <name evidence="3" type="ORF">AOX56_22090</name>
</gene>
<keyword evidence="1" id="KW-0812">Transmembrane</keyword>
<keyword evidence="1" id="KW-1133">Transmembrane helix</keyword>
<dbReference type="InterPro" id="IPR006922">
    <property type="entry name" value="MbeB-like"/>
</dbReference>
<name>A0A2H4ZHR7_AERSO</name>
<keyword evidence="1" id="KW-0472">Membrane</keyword>
<reference evidence="2 4" key="1">
    <citation type="journal article" date="2017" name="Front. Microbiol.">
        <title>Strong Genomic and Phenotypic Heterogeneity in the Aeromonas sobria Species Complex.</title>
        <authorList>
            <person name="Gauthier J."/>
            <person name="Vincent A.T."/>
            <person name="Charette S.J."/>
            <person name="Derome N."/>
        </authorList>
    </citation>
    <scope>NUCLEOTIDE SEQUENCE</scope>
    <source>
        <strain evidence="2 4">JF2635</strain>
        <plasmid evidence="2">pJF2635-2</plasmid>
    </source>
</reference>